<dbReference type="RefSeq" id="WP_270042862.1">
    <property type="nucleotide sequence ID" value="NZ_JAPDOD010000026.1"/>
</dbReference>
<name>A0A9X3MWB0_9ACTN</name>
<comment type="caution">
    <text evidence="1">The sequence shown here is derived from an EMBL/GenBank/DDBJ whole genome shotgun (WGS) entry which is preliminary data.</text>
</comment>
<evidence type="ECO:0000313" key="1">
    <source>
        <dbReference type="EMBL" id="MDA0163617.1"/>
    </source>
</evidence>
<evidence type="ECO:0000313" key="2">
    <source>
        <dbReference type="Proteomes" id="UP001149140"/>
    </source>
</evidence>
<protein>
    <submittedName>
        <fullName evidence="1">Uncharacterized protein</fullName>
    </submittedName>
</protein>
<proteinExistence type="predicted"/>
<reference evidence="1" key="1">
    <citation type="submission" date="2022-10" db="EMBL/GenBank/DDBJ databases">
        <title>The WGS of Solirubrobacter ginsenosidimutans DSM 21036.</title>
        <authorList>
            <person name="Jiang Z."/>
        </authorList>
    </citation>
    <scope>NUCLEOTIDE SEQUENCE</scope>
    <source>
        <strain evidence="1">DSM 21036</strain>
    </source>
</reference>
<dbReference type="AlphaFoldDB" id="A0A9X3MWB0"/>
<organism evidence="1 2">
    <name type="scientific">Solirubrobacter ginsenosidimutans</name>
    <dbReference type="NCBI Taxonomy" id="490573"/>
    <lineage>
        <taxon>Bacteria</taxon>
        <taxon>Bacillati</taxon>
        <taxon>Actinomycetota</taxon>
        <taxon>Thermoleophilia</taxon>
        <taxon>Solirubrobacterales</taxon>
        <taxon>Solirubrobacteraceae</taxon>
        <taxon>Solirubrobacter</taxon>
    </lineage>
</organism>
<sequence length="110" mass="12436">MAAMTMCPRCGSTFLQPLRCEAKGSDVVVVELRCPDCMTWLKAPHTRADMRELDRRQAEFRAEIVSQYERLVAESMEALADCWERALALDLVSADDFVVTPARDDRSGPR</sequence>
<dbReference type="EMBL" id="JAPDOD010000026">
    <property type="protein sequence ID" value="MDA0163617.1"/>
    <property type="molecule type" value="Genomic_DNA"/>
</dbReference>
<dbReference type="Proteomes" id="UP001149140">
    <property type="component" value="Unassembled WGS sequence"/>
</dbReference>
<keyword evidence="2" id="KW-1185">Reference proteome</keyword>
<gene>
    <name evidence="1" type="ORF">OM076_25310</name>
</gene>
<accession>A0A9X3MWB0</accession>